<dbReference type="Pfam" id="PF02590">
    <property type="entry name" value="SPOUT_MTase"/>
    <property type="match status" value="1"/>
</dbReference>
<dbReference type="PANTHER" id="PTHR33603">
    <property type="entry name" value="METHYLTRANSFERASE"/>
    <property type="match status" value="1"/>
</dbReference>
<dbReference type="Gene3D" id="3.40.1280.10">
    <property type="match status" value="1"/>
</dbReference>
<keyword evidence="1 5" id="KW-0489">Methyltransferase</keyword>
<dbReference type="EMBL" id="CP001830">
    <property type="protein sequence ID" value="AEH80525.1"/>
    <property type="molecule type" value="Genomic_DNA"/>
</dbReference>
<protein>
    <recommendedName>
        <fullName evidence="5">Ribosomal RNA large subunit methyltransferase H</fullName>
        <ecNumber evidence="5">2.1.1.177</ecNumber>
    </recommendedName>
    <alternativeName>
        <fullName evidence="5">23S rRNA (pseudouridine1915-N3)-methyltransferase</fullName>
    </alternativeName>
    <alternativeName>
        <fullName evidence="5">23S rRNA m3Psi1915 methyltransferase</fullName>
    </alternativeName>
    <alternativeName>
        <fullName evidence="5">rRNA (pseudouridine-N3-)-methyltransferase RlmH</fullName>
    </alternativeName>
</protein>
<evidence type="ECO:0000256" key="3">
    <source>
        <dbReference type="ARBA" id="ARBA00022691"/>
    </source>
</evidence>
<comment type="similarity">
    <text evidence="4 5">Belongs to the RNA methyltransferase RlmH family.</text>
</comment>
<dbReference type="AlphaFoldDB" id="F7X0I9"/>
<dbReference type="PATRIC" id="fig|707241.3.peg.3431"/>
<dbReference type="NCBIfam" id="NF000989">
    <property type="entry name" value="PRK00103.2-3"/>
    <property type="match status" value="1"/>
</dbReference>
<dbReference type="Proteomes" id="UP000009045">
    <property type="component" value="Chromosome"/>
</dbReference>
<evidence type="ECO:0000256" key="6">
    <source>
        <dbReference type="SAM" id="Coils"/>
    </source>
</evidence>
<keyword evidence="5" id="KW-0963">Cytoplasm</keyword>
<gene>
    <name evidence="5" type="primary">rlmH</name>
    <name evidence="7" type="ordered locus">SM11_chr3289</name>
</gene>
<dbReference type="KEGG" id="smx:SM11_chr3289"/>
<keyword evidence="5" id="KW-0698">rRNA processing</keyword>
<evidence type="ECO:0000313" key="7">
    <source>
        <dbReference type="EMBL" id="AEH80525.1"/>
    </source>
</evidence>
<dbReference type="HAMAP" id="MF_00658">
    <property type="entry name" value="23SrRNA_methyltr_H"/>
    <property type="match status" value="1"/>
</dbReference>
<feature type="binding site" evidence="5">
    <location>
        <position position="136"/>
    </location>
    <ligand>
        <name>S-adenosyl-L-methionine</name>
        <dbReference type="ChEBI" id="CHEBI:59789"/>
    </ligand>
</feature>
<dbReference type="GO" id="GO:0005737">
    <property type="term" value="C:cytoplasm"/>
    <property type="evidence" value="ECO:0007669"/>
    <property type="project" value="UniProtKB-SubCell"/>
</dbReference>
<evidence type="ECO:0000256" key="1">
    <source>
        <dbReference type="ARBA" id="ARBA00022603"/>
    </source>
</evidence>
<proteinExistence type="inferred from homology"/>
<sequence>MPSPIRRMAARILPVDNFRSAPAGTDRVMRIGLFAVGRLKAGPEKDLAGRYLDRFAKAGPAVGLELARVVETAESRAANAETRKREEAGQLEKALADGSLLVLLDERGKALDSEAFARLLGTLRDSGKRDLMIAIGGADGLDPALHARADAVLNLGKMTWPHQLVRILIAEQLYRAVTILSGHPYHRA</sequence>
<dbReference type="CDD" id="cd18081">
    <property type="entry name" value="RlmH-like"/>
    <property type="match status" value="1"/>
</dbReference>
<dbReference type="InterPro" id="IPR029026">
    <property type="entry name" value="tRNA_m1G_MTases_N"/>
</dbReference>
<dbReference type="PANTHER" id="PTHR33603:SF1">
    <property type="entry name" value="RIBOSOMAL RNA LARGE SUBUNIT METHYLTRANSFERASE H"/>
    <property type="match status" value="1"/>
</dbReference>
<dbReference type="GO" id="GO:0070038">
    <property type="term" value="F:rRNA (pseudouridine-N3-)-methyltransferase activity"/>
    <property type="evidence" value="ECO:0007669"/>
    <property type="project" value="UniProtKB-UniRule"/>
</dbReference>
<evidence type="ECO:0000313" key="8">
    <source>
        <dbReference type="Proteomes" id="UP000009045"/>
    </source>
</evidence>
<reference evidence="7 8" key="1">
    <citation type="journal article" date="2011" name="J. Biotechnol.">
        <title>The complete genome sequence of the dominant Sinorhizobium meliloti field isolate SM11 extends the S. meliloti pan-genome.</title>
        <authorList>
            <person name="Schneiker-Bekel S."/>
            <person name="Wibberg D."/>
            <person name="Bekel T."/>
            <person name="Blom J."/>
            <person name="Linke B."/>
            <person name="Neuweger H."/>
            <person name="Stiens M."/>
            <person name="Vorholter F.J."/>
            <person name="Weidner S."/>
            <person name="Goesmann A."/>
            <person name="Puhler A."/>
            <person name="Schluter A."/>
        </authorList>
    </citation>
    <scope>NUCLEOTIDE SEQUENCE [LARGE SCALE GENOMIC DNA]</scope>
    <source>
        <strain evidence="7 8">SM11</strain>
    </source>
</reference>
<dbReference type="SUPFAM" id="SSF75217">
    <property type="entry name" value="alpha/beta knot"/>
    <property type="match status" value="1"/>
</dbReference>
<feature type="binding site" evidence="5">
    <location>
        <position position="104"/>
    </location>
    <ligand>
        <name>S-adenosyl-L-methionine</name>
        <dbReference type="ChEBI" id="CHEBI:59789"/>
    </ligand>
</feature>
<comment type="subunit">
    <text evidence="5">Homodimer.</text>
</comment>
<dbReference type="HOGENOM" id="CLU_100552_1_1_5"/>
<feature type="coiled-coil region" evidence="6">
    <location>
        <begin position="70"/>
        <end position="97"/>
    </location>
</feature>
<keyword evidence="6" id="KW-0175">Coiled coil</keyword>
<evidence type="ECO:0000256" key="5">
    <source>
        <dbReference type="HAMAP-Rule" id="MF_00658"/>
    </source>
</evidence>
<keyword evidence="2 5" id="KW-0808">Transferase</keyword>
<organism evidence="7 8">
    <name type="scientific">Sinorhizobium meliloti (strain SM11)</name>
    <dbReference type="NCBI Taxonomy" id="707241"/>
    <lineage>
        <taxon>Bacteria</taxon>
        <taxon>Pseudomonadati</taxon>
        <taxon>Pseudomonadota</taxon>
        <taxon>Alphaproteobacteria</taxon>
        <taxon>Hyphomicrobiales</taxon>
        <taxon>Rhizobiaceae</taxon>
        <taxon>Sinorhizobium/Ensifer group</taxon>
        <taxon>Sinorhizobium</taxon>
    </lineage>
</organism>
<evidence type="ECO:0000256" key="4">
    <source>
        <dbReference type="ARBA" id="ARBA00038303"/>
    </source>
</evidence>
<accession>F7X0I9</accession>
<evidence type="ECO:0000256" key="2">
    <source>
        <dbReference type="ARBA" id="ARBA00022679"/>
    </source>
</evidence>
<comment type="catalytic activity">
    <reaction evidence="5">
        <text>pseudouridine(1915) in 23S rRNA + S-adenosyl-L-methionine = N(3)-methylpseudouridine(1915) in 23S rRNA + S-adenosyl-L-homocysteine + H(+)</text>
        <dbReference type="Rhea" id="RHEA:42752"/>
        <dbReference type="Rhea" id="RHEA-COMP:10221"/>
        <dbReference type="Rhea" id="RHEA-COMP:10222"/>
        <dbReference type="ChEBI" id="CHEBI:15378"/>
        <dbReference type="ChEBI" id="CHEBI:57856"/>
        <dbReference type="ChEBI" id="CHEBI:59789"/>
        <dbReference type="ChEBI" id="CHEBI:65314"/>
        <dbReference type="ChEBI" id="CHEBI:74486"/>
        <dbReference type="EC" id="2.1.1.177"/>
    </reaction>
</comment>
<keyword evidence="3 5" id="KW-0949">S-adenosyl-L-methionine</keyword>
<dbReference type="InterPro" id="IPR003742">
    <property type="entry name" value="RlmH-like"/>
</dbReference>
<feature type="binding site" evidence="5">
    <location>
        <begin position="155"/>
        <end position="160"/>
    </location>
    <ligand>
        <name>S-adenosyl-L-methionine</name>
        <dbReference type="ChEBI" id="CHEBI:59789"/>
    </ligand>
</feature>
<dbReference type="InterPro" id="IPR029028">
    <property type="entry name" value="Alpha/beta_knot_MTases"/>
</dbReference>
<name>F7X0I9_SINMM</name>
<comment type="function">
    <text evidence="5">Specifically methylates the pseudouridine at position 1915 (m3Psi1915) in 23S rRNA.</text>
</comment>
<dbReference type="EC" id="2.1.1.177" evidence="5"/>
<comment type="subcellular location">
    <subcellularLocation>
        <location evidence="5">Cytoplasm</location>
    </subcellularLocation>
</comment>
<dbReference type="PIRSF" id="PIRSF004505">
    <property type="entry name" value="MT_bac"/>
    <property type="match status" value="1"/>
</dbReference>